<dbReference type="KEGG" id="kbs:EPA93_47805"/>
<dbReference type="AlphaFoldDB" id="A0A4P6K4W9"/>
<name>A0A4P6K4W9_KTERU</name>
<dbReference type="OrthoDB" id="165804at2"/>
<gene>
    <name evidence="1" type="ORF">EPA93_47805</name>
</gene>
<organism evidence="1 2">
    <name type="scientific">Ktedonosporobacter rubrisoli</name>
    <dbReference type="NCBI Taxonomy" id="2509675"/>
    <lineage>
        <taxon>Bacteria</taxon>
        <taxon>Bacillati</taxon>
        <taxon>Chloroflexota</taxon>
        <taxon>Ktedonobacteria</taxon>
        <taxon>Ktedonobacterales</taxon>
        <taxon>Ktedonosporobacteraceae</taxon>
        <taxon>Ktedonosporobacter</taxon>
    </lineage>
</organism>
<sequence>MWQIICLCLPGMSKLEQQRFLLLLQDVVKTQKRSLSPVDLGLSFLDSLTPTETLTVLEQRLDLVKNSQELLSLQATDKQEYRSITQQLIQDHICCLLSAERTWLERTIRHLRASATLDLGHILLRE</sequence>
<proteinExistence type="predicted"/>
<keyword evidence="2" id="KW-1185">Reference proteome</keyword>
<dbReference type="EMBL" id="CP035758">
    <property type="protein sequence ID" value="QBD83264.1"/>
    <property type="molecule type" value="Genomic_DNA"/>
</dbReference>
<accession>A0A4P6K4W9</accession>
<evidence type="ECO:0000313" key="2">
    <source>
        <dbReference type="Proteomes" id="UP000290365"/>
    </source>
</evidence>
<protein>
    <recommendedName>
        <fullName evidence="3">Transcription regulator PadR C-terminal domain-containing protein</fullName>
    </recommendedName>
</protein>
<evidence type="ECO:0008006" key="3">
    <source>
        <dbReference type="Google" id="ProtNLM"/>
    </source>
</evidence>
<dbReference type="Proteomes" id="UP000290365">
    <property type="component" value="Chromosome"/>
</dbReference>
<evidence type="ECO:0000313" key="1">
    <source>
        <dbReference type="EMBL" id="QBD83264.1"/>
    </source>
</evidence>
<reference evidence="1 2" key="1">
    <citation type="submission" date="2019-01" db="EMBL/GenBank/DDBJ databases">
        <title>Ktedonosporobacter rubrisoli SCAWS-G2.</title>
        <authorList>
            <person name="Huang Y."/>
            <person name="Yan B."/>
        </authorList>
    </citation>
    <scope>NUCLEOTIDE SEQUENCE [LARGE SCALE GENOMIC DNA]</scope>
    <source>
        <strain evidence="1 2">SCAWS-G2</strain>
    </source>
</reference>
<dbReference type="RefSeq" id="WP_129894330.1">
    <property type="nucleotide sequence ID" value="NZ_CP035758.1"/>
</dbReference>